<feature type="binding site" evidence="8">
    <location>
        <position position="263"/>
    </location>
    <ligand>
        <name>Mn(2+)</name>
        <dbReference type="ChEBI" id="CHEBI:29035"/>
        <label>2</label>
    </ligand>
</feature>
<gene>
    <name evidence="8" type="primary">pepA</name>
    <name evidence="11" type="ORF">GGD88_000187</name>
</gene>
<keyword evidence="8" id="KW-0963">Cytoplasm</keyword>
<keyword evidence="6 8" id="KW-0378">Hydrolase</keyword>
<evidence type="ECO:0000313" key="11">
    <source>
        <dbReference type="EMBL" id="MBB4284481.1"/>
    </source>
</evidence>
<dbReference type="AlphaFoldDB" id="A0A7W6RWG5"/>
<comment type="caution">
    <text evidence="11">The sequence shown here is derived from an EMBL/GenBank/DDBJ whole genome shotgun (WGS) entry which is preliminary data.</text>
</comment>
<evidence type="ECO:0000256" key="7">
    <source>
        <dbReference type="ARBA" id="ARBA00023211"/>
    </source>
</evidence>
<dbReference type="InterPro" id="IPR023042">
    <property type="entry name" value="Peptidase_M17_leu_NH2_pept"/>
</dbReference>
<dbReference type="RefSeq" id="WP_184430949.1">
    <property type="nucleotide sequence ID" value="NZ_JACIGI010000001.1"/>
</dbReference>
<evidence type="ECO:0000256" key="8">
    <source>
        <dbReference type="HAMAP-Rule" id="MF_00181"/>
    </source>
</evidence>
<feature type="domain" description="Cytosol aminopeptidase" evidence="10">
    <location>
        <begin position="343"/>
        <end position="350"/>
    </location>
</feature>
<dbReference type="EC" id="3.4.11.10" evidence="8"/>
<keyword evidence="4 8" id="KW-0031">Aminopeptidase</keyword>
<feature type="compositionally biased region" description="Basic and acidic residues" evidence="9">
    <location>
        <begin position="508"/>
        <end position="534"/>
    </location>
</feature>
<accession>A0A7W6RWG5</accession>
<feature type="active site" evidence="8">
    <location>
        <position position="349"/>
    </location>
</feature>
<dbReference type="InterPro" id="IPR000819">
    <property type="entry name" value="Peptidase_M17_C"/>
</dbReference>
<dbReference type="Gene3D" id="3.40.630.10">
    <property type="entry name" value="Zn peptidases"/>
    <property type="match status" value="1"/>
</dbReference>
<feature type="binding site" evidence="8">
    <location>
        <position position="268"/>
    </location>
    <ligand>
        <name>Mn(2+)</name>
        <dbReference type="ChEBI" id="CHEBI:29035"/>
        <label>1</label>
    </ligand>
</feature>
<keyword evidence="5 8" id="KW-0645">Protease</keyword>
<evidence type="ECO:0000256" key="9">
    <source>
        <dbReference type="SAM" id="MobiDB-lite"/>
    </source>
</evidence>
<name>A0A7W6RWG5_9PROT</name>
<dbReference type="Gene3D" id="3.40.220.10">
    <property type="entry name" value="Leucine Aminopeptidase, subunit E, domain 1"/>
    <property type="match status" value="1"/>
</dbReference>
<organism evidence="11 12">
    <name type="scientific">Roseospira goensis</name>
    <dbReference type="NCBI Taxonomy" id="391922"/>
    <lineage>
        <taxon>Bacteria</taxon>
        <taxon>Pseudomonadati</taxon>
        <taxon>Pseudomonadota</taxon>
        <taxon>Alphaproteobacteria</taxon>
        <taxon>Rhodospirillales</taxon>
        <taxon>Rhodospirillaceae</taxon>
        <taxon>Roseospira</taxon>
    </lineage>
</organism>
<comment type="subcellular location">
    <subcellularLocation>
        <location evidence="8">Cytoplasm</location>
    </subcellularLocation>
</comment>
<dbReference type="Proteomes" id="UP000555728">
    <property type="component" value="Unassembled WGS sequence"/>
</dbReference>
<dbReference type="NCBIfam" id="NF002074">
    <property type="entry name" value="PRK00913.1-4"/>
    <property type="match status" value="1"/>
</dbReference>
<feature type="active site" evidence="8">
    <location>
        <position position="275"/>
    </location>
</feature>
<feature type="binding site" evidence="8">
    <location>
        <position position="347"/>
    </location>
    <ligand>
        <name>Mn(2+)</name>
        <dbReference type="ChEBI" id="CHEBI:29035"/>
        <label>1</label>
    </ligand>
</feature>
<dbReference type="EMBL" id="JACIGI010000001">
    <property type="protein sequence ID" value="MBB4284481.1"/>
    <property type="molecule type" value="Genomic_DNA"/>
</dbReference>
<keyword evidence="12" id="KW-1185">Reference proteome</keyword>
<dbReference type="InterPro" id="IPR011356">
    <property type="entry name" value="Leucine_aapep/pepB"/>
</dbReference>
<dbReference type="InterPro" id="IPR043472">
    <property type="entry name" value="Macro_dom-like"/>
</dbReference>
<feature type="binding site" evidence="8">
    <location>
        <position position="286"/>
    </location>
    <ligand>
        <name>Mn(2+)</name>
        <dbReference type="ChEBI" id="CHEBI:29035"/>
        <label>2</label>
    </ligand>
</feature>
<dbReference type="GO" id="GO:0006508">
    <property type="term" value="P:proteolysis"/>
    <property type="evidence" value="ECO:0007669"/>
    <property type="project" value="UniProtKB-KW"/>
</dbReference>
<evidence type="ECO:0000259" key="10">
    <source>
        <dbReference type="PROSITE" id="PS00631"/>
    </source>
</evidence>
<comment type="similarity">
    <text evidence="3 8">Belongs to the peptidase M17 family.</text>
</comment>
<feature type="binding site" evidence="8">
    <location>
        <position position="347"/>
    </location>
    <ligand>
        <name>Mn(2+)</name>
        <dbReference type="ChEBI" id="CHEBI:29035"/>
        <label>2</label>
    </ligand>
</feature>
<comment type="cofactor">
    <cofactor evidence="8">
        <name>Mn(2+)</name>
        <dbReference type="ChEBI" id="CHEBI:29035"/>
    </cofactor>
    <text evidence="8">Binds 2 manganese ions per subunit.</text>
</comment>
<dbReference type="NCBIfam" id="NF002083">
    <property type="entry name" value="PRK00913.3-5"/>
    <property type="match status" value="1"/>
</dbReference>
<dbReference type="SUPFAM" id="SSF52949">
    <property type="entry name" value="Macro domain-like"/>
    <property type="match status" value="1"/>
</dbReference>
<dbReference type="PANTHER" id="PTHR11963">
    <property type="entry name" value="LEUCINE AMINOPEPTIDASE-RELATED"/>
    <property type="match status" value="1"/>
</dbReference>
<reference evidence="11 12" key="1">
    <citation type="submission" date="2020-08" db="EMBL/GenBank/DDBJ databases">
        <title>Genome sequencing of Purple Non-Sulfur Bacteria from various extreme environments.</title>
        <authorList>
            <person name="Mayer M."/>
        </authorList>
    </citation>
    <scope>NUCLEOTIDE SEQUENCE [LARGE SCALE GENOMIC DNA]</scope>
    <source>
        <strain evidence="11 12">JA135</strain>
    </source>
</reference>
<feature type="binding site" evidence="8">
    <location>
        <position position="345"/>
    </location>
    <ligand>
        <name>Mn(2+)</name>
        <dbReference type="ChEBI" id="CHEBI:29035"/>
        <label>1</label>
    </ligand>
</feature>
<dbReference type="EC" id="3.4.11.1" evidence="8"/>
<comment type="function">
    <text evidence="8">Presumably involved in the processing and regular turnover of intracellular proteins. Catalyzes the removal of unsubstituted N-terminal amino acids from various peptides.</text>
</comment>
<evidence type="ECO:0000256" key="2">
    <source>
        <dbReference type="ARBA" id="ARBA00000967"/>
    </source>
</evidence>
<sequence length="542" mass="56727">MKIAFAKPAIPDKGALVVGVFDGKTLGATATELDELTGGQLGRALKASRFKGEAGKSVVLDAPHGVTLDRIIMVGLGKPDAVTTTTLETVGGAAVARLGELGDETAALAIDLPDAADLEPADAAAHAAFGATLGAFRFDRYRTTEKPEEKPALTKLTVLCDAHEGAKAAFAPLQAVAEGVALTRRLVSEPANVIYPETFCEAVADLADLGLSIEVLDEARMRKLGMGALLGVAQGSARPPRLLVMEYRGARDKTAPPVAFVGKGVTFDSGGISIKPAAGMEDMKWDMGGAGVVAGLMKALAGRKAAVNAVGLCGLVENMPSGTAQRPGDVVTSMSGQTVEVINTDAEGRLVLADVLWYAQDRFKPSHIIDLATLTGAIIISLGSEHAGLFSNNDDLSEAISEAGTAVGEKVWRLPLGEAYDKMLRSDIADMKNTGNREAGSITAAQFLQRYLKDKDTPWAHIDIAGVTWSKKDKPTVPKGGTAFGVRLLDRMVADMIEQGGGDSGPGRAKDKDKDKDKDGDRDGDKGKGKEKGKGDKKKKKK</sequence>
<proteinExistence type="inferred from homology"/>
<dbReference type="SUPFAM" id="SSF53187">
    <property type="entry name" value="Zn-dependent exopeptidases"/>
    <property type="match status" value="1"/>
</dbReference>
<dbReference type="GO" id="GO:0070006">
    <property type="term" value="F:metalloaminopeptidase activity"/>
    <property type="evidence" value="ECO:0007669"/>
    <property type="project" value="InterPro"/>
</dbReference>
<protein>
    <recommendedName>
        <fullName evidence="8">Probable cytosol aminopeptidase</fullName>
        <ecNumber evidence="8">3.4.11.1</ecNumber>
    </recommendedName>
    <alternativeName>
        <fullName evidence="8">Leucine aminopeptidase</fullName>
        <shortName evidence="8">LAP</shortName>
        <ecNumber evidence="8">3.4.11.10</ecNumber>
    </alternativeName>
    <alternativeName>
        <fullName evidence="8">Leucyl aminopeptidase</fullName>
    </alternativeName>
</protein>
<feature type="binding site" evidence="8">
    <location>
        <position position="268"/>
    </location>
    <ligand>
        <name>Mn(2+)</name>
        <dbReference type="ChEBI" id="CHEBI:29035"/>
        <label>2</label>
    </ligand>
</feature>
<dbReference type="PRINTS" id="PR00481">
    <property type="entry name" value="LAMNOPPTDASE"/>
</dbReference>
<dbReference type="GO" id="GO:0005737">
    <property type="term" value="C:cytoplasm"/>
    <property type="evidence" value="ECO:0007669"/>
    <property type="project" value="UniProtKB-SubCell"/>
</dbReference>
<evidence type="ECO:0000256" key="6">
    <source>
        <dbReference type="ARBA" id="ARBA00022801"/>
    </source>
</evidence>
<comment type="catalytic activity">
    <reaction evidence="1 8">
        <text>Release of an N-terminal amino acid, Xaa-|-Yaa-, in which Xaa is preferably Leu, but may be other amino acids including Pro although not Arg or Lys, and Yaa may be Pro. Amino acid amides and methyl esters are also readily hydrolyzed, but rates on arylamides are exceedingly low.</text>
        <dbReference type="EC" id="3.4.11.1"/>
    </reaction>
</comment>
<dbReference type="GO" id="GO:0030145">
    <property type="term" value="F:manganese ion binding"/>
    <property type="evidence" value="ECO:0007669"/>
    <property type="project" value="UniProtKB-UniRule"/>
</dbReference>
<keyword evidence="8" id="KW-0479">Metal-binding</keyword>
<dbReference type="NCBIfam" id="NF002075">
    <property type="entry name" value="PRK00913.2-2"/>
    <property type="match status" value="1"/>
</dbReference>
<dbReference type="InterPro" id="IPR008283">
    <property type="entry name" value="Peptidase_M17_N"/>
</dbReference>
<comment type="catalytic activity">
    <reaction evidence="2 8">
        <text>Release of an N-terminal amino acid, preferentially leucine, but not glutamic or aspartic acids.</text>
        <dbReference type="EC" id="3.4.11.10"/>
    </reaction>
</comment>
<evidence type="ECO:0000313" key="12">
    <source>
        <dbReference type="Proteomes" id="UP000555728"/>
    </source>
</evidence>
<evidence type="ECO:0000256" key="3">
    <source>
        <dbReference type="ARBA" id="ARBA00009528"/>
    </source>
</evidence>
<dbReference type="PANTHER" id="PTHR11963:SF23">
    <property type="entry name" value="CYTOSOL AMINOPEPTIDASE"/>
    <property type="match status" value="1"/>
</dbReference>
<dbReference type="Pfam" id="PF00883">
    <property type="entry name" value="Peptidase_M17"/>
    <property type="match status" value="1"/>
</dbReference>
<evidence type="ECO:0000256" key="1">
    <source>
        <dbReference type="ARBA" id="ARBA00000135"/>
    </source>
</evidence>
<keyword evidence="7 8" id="KW-0464">Manganese</keyword>
<feature type="region of interest" description="Disordered" evidence="9">
    <location>
        <begin position="497"/>
        <end position="542"/>
    </location>
</feature>
<dbReference type="CDD" id="cd00433">
    <property type="entry name" value="Peptidase_M17"/>
    <property type="match status" value="1"/>
</dbReference>
<dbReference type="Pfam" id="PF02789">
    <property type="entry name" value="Peptidase_M17_N"/>
    <property type="match status" value="1"/>
</dbReference>
<evidence type="ECO:0000256" key="5">
    <source>
        <dbReference type="ARBA" id="ARBA00022670"/>
    </source>
</evidence>
<dbReference type="NCBIfam" id="NF002073">
    <property type="entry name" value="PRK00913.1-2"/>
    <property type="match status" value="1"/>
</dbReference>
<dbReference type="HAMAP" id="MF_00181">
    <property type="entry name" value="Cytosol_peptidase_M17"/>
    <property type="match status" value="1"/>
</dbReference>
<dbReference type="NCBIfam" id="NF002077">
    <property type="entry name" value="PRK00913.2-4"/>
    <property type="match status" value="1"/>
</dbReference>
<dbReference type="PROSITE" id="PS00631">
    <property type="entry name" value="CYTOSOL_AP"/>
    <property type="match status" value="1"/>
</dbReference>
<evidence type="ECO:0000256" key="4">
    <source>
        <dbReference type="ARBA" id="ARBA00022438"/>
    </source>
</evidence>